<gene>
    <name evidence="5" type="ORF">TOL_2523</name>
</gene>
<organism evidence="5 6">
    <name type="scientific">Thalassolituus oleivorans MIL-1</name>
    <dbReference type="NCBI Taxonomy" id="1298593"/>
    <lineage>
        <taxon>Bacteria</taxon>
        <taxon>Pseudomonadati</taxon>
        <taxon>Pseudomonadota</taxon>
        <taxon>Gammaproteobacteria</taxon>
        <taxon>Oceanospirillales</taxon>
        <taxon>Oceanospirillaceae</taxon>
        <taxon>Thalassolituus</taxon>
    </lineage>
</organism>
<dbReference type="PANTHER" id="PTHR43861:SF1">
    <property type="entry name" value="TRANS-ACONITATE 2-METHYLTRANSFERASE"/>
    <property type="match status" value="1"/>
</dbReference>
<keyword evidence="3" id="KW-0802">TPR repeat</keyword>
<dbReference type="EMBL" id="HF680312">
    <property type="protein sequence ID" value="CCU72922.1"/>
    <property type="molecule type" value="Genomic_DNA"/>
</dbReference>
<dbReference type="Proteomes" id="UP000011866">
    <property type="component" value="Chromosome"/>
</dbReference>
<evidence type="ECO:0000256" key="2">
    <source>
        <dbReference type="ARBA" id="ARBA00022679"/>
    </source>
</evidence>
<feature type="repeat" description="TPR" evidence="3">
    <location>
        <begin position="93"/>
        <end position="126"/>
    </location>
</feature>
<keyword evidence="1" id="KW-0489">Methyltransferase</keyword>
<dbReference type="PATRIC" id="fig|1298593.3.peg.2432"/>
<dbReference type="eggNOG" id="COG2227">
    <property type="taxonomic scope" value="Bacteria"/>
</dbReference>
<accession>M5DU28</accession>
<dbReference type="RefSeq" id="WP_015487640.1">
    <property type="nucleotide sequence ID" value="NC_020888.1"/>
</dbReference>
<keyword evidence="6" id="KW-1185">Reference proteome</keyword>
<dbReference type="STRING" id="187493.CN03_05670"/>
<reference evidence="5 6" key="1">
    <citation type="journal article" date="2013" name="Genome Announc.">
        <title>Genome Sequence of Thalassolituus oleivorans MIL-1 (DSM 14913T).</title>
        <authorList>
            <person name="Golyshin P.N."/>
            <person name="Werner J."/>
            <person name="Chernikova T.N."/>
            <person name="Tran H."/>
            <person name="Ferrer M."/>
            <person name="Yakimov M.M."/>
            <person name="Teeling H."/>
            <person name="Golyshina O.V."/>
        </authorList>
    </citation>
    <scope>NUCLEOTIDE SEQUENCE [LARGE SCALE GENOMIC DNA]</scope>
    <source>
        <strain evidence="5 6">MIL-1</strain>
    </source>
</reference>
<dbReference type="KEGG" id="tol:TOL_2523"/>
<dbReference type="Gene3D" id="3.40.50.150">
    <property type="entry name" value="Vaccinia Virus protein VP39"/>
    <property type="match status" value="1"/>
</dbReference>
<name>M5DU28_9GAMM</name>
<dbReference type="SUPFAM" id="SSF53335">
    <property type="entry name" value="S-adenosyl-L-methionine-dependent methyltransferases"/>
    <property type="match status" value="1"/>
</dbReference>
<feature type="domain" description="Methyltransferase" evidence="4">
    <location>
        <begin position="436"/>
        <end position="531"/>
    </location>
</feature>
<dbReference type="AlphaFoldDB" id="M5DU28"/>
<keyword evidence="2" id="KW-0808">Transferase</keyword>
<evidence type="ECO:0000313" key="5">
    <source>
        <dbReference type="EMBL" id="CCU72922.1"/>
    </source>
</evidence>
<evidence type="ECO:0000313" key="6">
    <source>
        <dbReference type="Proteomes" id="UP000011866"/>
    </source>
</evidence>
<dbReference type="InterPro" id="IPR041698">
    <property type="entry name" value="Methyltransf_25"/>
</dbReference>
<dbReference type="InterPro" id="IPR019734">
    <property type="entry name" value="TPR_rpt"/>
</dbReference>
<dbReference type="GeneID" id="79177309"/>
<dbReference type="CDD" id="cd02440">
    <property type="entry name" value="AdoMet_MTases"/>
    <property type="match status" value="1"/>
</dbReference>
<dbReference type="PANTHER" id="PTHR43861">
    <property type="entry name" value="TRANS-ACONITATE 2-METHYLTRANSFERASE-RELATED"/>
    <property type="match status" value="1"/>
</dbReference>
<evidence type="ECO:0000256" key="1">
    <source>
        <dbReference type="ARBA" id="ARBA00022603"/>
    </source>
</evidence>
<sequence length="678" mass="77074">MANPQRTTRAAVSPPGDHRILMDTASRCYSDAVRRGNETMMARANDLAIKAYELAPNYLPGINLLARIELQRQHLDRAEHWAHLGLSLKPKSTSLLYSAGHIALARGELDQAEEFFSRACRISRVNTKSATFLAHVKLLQGDYLEAFQQYRELAKTQANDPQIRNKLFEAANNIVADFYSSELEQDLLRYLEFPDVDYSNLRPLATSLIKHKLRLSEAGCPLELDEIAQDPLLLTCLTKFYFSDPLIERLLMTLRQTLLISCSRQLAIRNEYLPLVCALAYQCFLNESVWYINHTEASLVKQLTVVSEKMVALNTLGVDDCYPILLLIFMYKPAANTSIFETLAEREWQWPTLMQPLINASIKDTFAMHQQGLTIPNLGVSSNSVSTRVQAQYDEHPYPRWTALGYNQPANYYASLKALFPYKLNDLPNIHKTLNVLVAGCGTGRHALRLSRYFEKLNVTAMDLSRTALSYGRYQAQLRNLKDIDFIQGDILVSERLGQSFDIIECSGVLHHMEKPEAGLQALARQLKAGGLMKIALYSRTARLNIAALRSQLKDQLPHGNEEIRLVREALLQGNVDGDWNNILQSDDFYSLSACRDLLFHEQEHVFNLTEIDELVKNAGLEWVGILPPHNSRALSQQHLSKTPDTMTIEDWDELEQKEPAIFAGMYQFYVRKPQNCH</sequence>
<dbReference type="Pfam" id="PF13649">
    <property type="entry name" value="Methyltransf_25"/>
    <property type="match status" value="1"/>
</dbReference>
<dbReference type="SUPFAM" id="SSF48452">
    <property type="entry name" value="TPR-like"/>
    <property type="match status" value="1"/>
</dbReference>
<dbReference type="HOGENOM" id="CLU_013533_0_0_6"/>
<proteinExistence type="predicted"/>
<dbReference type="eggNOG" id="COG0457">
    <property type="taxonomic scope" value="Bacteria"/>
</dbReference>
<protein>
    <recommendedName>
        <fullName evidence="4">Methyltransferase domain-containing protein</fullName>
    </recommendedName>
</protein>
<evidence type="ECO:0000256" key="3">
    <source>
        <dbReference type="PROSITE-ProRule" id="PRU00339"/>
    </source>
</evidence>
<dbReference type="InterPro" id="IPR011990">
    <property type="entry name" value="TPR-like_helical_dom_sf"/>
</dbReference>
<dbReference type="PROSITE" id="PS50005">
    <property type="entry name" value="TPR"/>
    <property type="match status" value="1"/>
</dbReference>
<evidence type="ECO:0000259" key="4">
    <source>
        <dbReference type="Pfam" id="PF13649"/>
    </source>
</evidence>
<dbReference type="InterPro" id="IPR029063">
    <property type="entry name" value="SAM-dependent_MTases_sf"/>
</dbReference>
<dbReference type="Gene3D" id="1.25.40.10">
    <property type="entry name" value="Tetratricopeptide repeat domain"/>
    <property type="match status" value="1"/>
</dbReference>